<evidence type="ECO:0000313" key="3">
    <source>
        <dbReference type="EMBL" id="MCM6774837.1"/>
    </source>
</evidence>
<reference evidence="3" key="1">
    <citation type="submission" date="2022-06" db="EMBL/GenBank/DDBJ databases">
        <title>Novel species in genus nocardia.</title>
        <authorList>
            <person name="Li F."/>
        </authorList>
    </citation>
    <scope>NUCLEOTIDE SEQUENCE</scope>
    <source>
        <strain evidence="3">CDC141</strain>
    </source>
</reference>
<keyword evidence="1 3" id="KW-0378">Hydrolase</keyword>
<dbReference type="Proteomes" id="UP001139157">
    <property type="component" value="Unassembled WGS sequence"/>
</dbReference>
<evidence type="ECO:0000259" key="2">
    <source>
        <dbReference type="Pfam" id="PF12697"/>
    </source>
</evidence>
<sequence length="344" mass="36515">MLVKLPETVTGLRRGADALNAAYSARLRSRTYATAALNVAPSPEIVSVTTADGARLRVHAYGPADRDVLVLIHGWSCCLEYWNPQINAFAGEYRVVSYDQRGHGESTLGSERFSADQLAGDLSAVLDAVLRPGQRAVLVGHSMGGMTIQAWARRFPEQVAQRASAIMLATTAASRIPGRAKIIPLLNELMPAPTWVAQALFGAPVPLPGTAAARGIFRNRIMTAAATDEAVAFGLAIVRSCNPAVRGAVARDLAKLDLAEAAAHITVPTVVVAGEFDKLLPQIHSREIADLLAANGSLDRYVLLPTGHLPNIEAPHEFNTELHRLIRLARTGVPGLRVGGAAAS</sequence>
<evidence type="ECO:0000256" key="1">
    <source>
        <dbReference type="ARBA" id="ARBA00022801"/>
    </source>
</evidence>
<dbReference type="Pfam" id="PF12697">
    <property type="entry name" value="Abhydrolase_6"/>
    <property type="match status" value="1"/>
</dbReference>
<dbReference type="InterPro" id="IPR029058">
    <property type="entry name" value="AB_hydrolase_fold"/>
</dbReference>
<dbReference type="PANTHER" id="PTHR43798:SF31">
    <property type="entry name" value="AB HYDROLASE SUPERFAMILY PROTEIN YCLE"/>
    <property type="match status" value="1"/>
</dbReference>
<dbReference type="Gene3D" id="3.40.50.1820">
    <property type="entry name" value="alpha/beta hydrolase"/>
    <property type="match status" value="1"/>
</dbReference>
<proteinExistence type="predicted"/>
<organism evidence="3 4">
    <name type="scientific">Nocardia pulmonis</name>
    <dbReference type="NCBI Taxonomy" id="2951408"/>
    <lineage>
        <taxon>Bacteria</taxon>
        <taxon>Bacillati</taxon>
        <taxon>Actinomycetota</taxon>
        <taxon>Actinomycetes</taxon>
        <taxon>Mycobacteriales</taxon>
        <taxon>Nocardiaceae</taxon>
        <taxon>Nocardia</taxon>
    </lineage>
</organism>
<dbReference type="InterPro" id="IPR050266">
    <property type="entry name" value="AB_hydrolase_sf"/>
</dbReference>
<accession>A0A9X2E5S6</accession>
<dbReference type="PANTHER" id="PTHR43798">
    <property type="entry name" value="MONOACYLGLYCEROL LIPASE"/>
    <property type="match status" value="1"/>
</dbReference>
<dbReference type="SUPFAM" id="SSF53474">
    <property type="entry name" value="alpha/beta-Hydrolases"/>
    <property type="match status" value="1"/>
</dbReference>
<gene>
    <name evidence="3" type="ORF">NDR86_15290</name>
</gene>
<feature type="domain" description="AB hydrolase-1" evidence="2">
    <location>
        <begin position="69"/>
        <end position="319"/>
    </location>
</feature>
<dbReference type="GO" id="GO:0016020">
    <property type="term" value="C:membrane"/>
    <property type="evidence" value="ECO:0007669"/>
    <property type="project" value="TreeGrafter"/>
</dbReference>
<dbReference type="InterPro" id="IPR000073">
    <property type="entry name" value="AB_hydrolase_1"/>
</dbReference>
<dbReference type="EMBL" id="JAMRXG010000006">
    <property type="protein sequence ID" value="MCM6774837.1"/>
    <property type="molecule type" value="Genomic_DNA"/>
</dbReference>
<dbReference type="AlphaFoldDB" id="A0A9X2E5S6"/>
<name>A0A9X2E5S6_9NOCA</name>
<protein>
    <submittedName>
        <fullName evidence="3">Alpha/beta hydrolase</fullName>
    </submittedName>
</protein>
<evidence type="ECO:0000313" key="4">
    <source>
        <dbReference type="Proteomes" id="UP001139157"/>
    </source>
</evidence>
<dbReference type="RefSeq" id="WP_251912756.1">
    <property type="nucleotide sequence ID" value="NZ_JAMRXG010000006.1"/>
</dbReference>
<keyword evidence="4" id="KW-1185">Reference proteome</keyword>
<dbReference type="GO" id="GO:0016787">
    <property type="term" value="F:hydrolase activity"/>
    <property type="evidence" value="ECO:0007669"/>
    <property type="project" value="UniProtKB-KW"/>
</dbReference>
<comment type="caution">
    <text evidence="3">The sequence shown here is derived from an EMBL/GenBank/DDBJ whole genome shotgun (WGS) entry which is preliminary data.</text>
</comment>
<dbReference type="PRINTS" id="PR00111">
    <property type="entry name" value="ABHYDROLASE"/>
</dbReference>